<dbReference type="PANTHER" id="PTHR35807:SF2">
    <property type="entry name" value="TRANSCRIPTIONAL ACTIVATOR DOMAIN"/>
    <property type="match status" value="1"/>
</dbReference>
<protein>
    <submittedName>
        <fullName evidence="3">Bacterial transcriptional activator domain protein</fullName>
    </submittedName>
</protein>
<dbReference type="InterPro" id="IPR005158">
    <property type="entry name" value="BTAD"/>
</dbReference>
<evidence type="ECO:0000259" key="2">
    <source>
        <dbReference type="SMART" id="SM01043"/>
    </source>
</evidence>
<evidence type="ECO:0000313" key="3">
    <source>
        <dbReference type="EMBL" id="GBF37343.1"/>
    </source>
</evidence>
<name>A0A2P2CY63_9LEPT</name>
<dbReference type="SMART" id="SM01043">
    <property type="entry name" value="BTAD"/>
    <property type="match status" value="1"/>
</dbReference>
<proteinExistence type="predicted"/>
<keyword evidence="1" id="KW-0812">Transmembrane</keyword>
<feature type="transmembrane region" description="Helical" evidence="1">
    <location>
        <begin position="6"/>
        <end position="29"/>
    </location>
</feature>
<dbReference type="GO" id="GO:0006355">
    <property type="term" value="P:regulation of DNA-templated transcription"/>
    <property type="evidence" value="ECO:0007669"/>
    <property type="project" value="InterPro"/>
</dbReference>
<dbReference type="SUPFAM" id="SSF46894">
    <property type="entry name" value="C-terminal effector domain of the bipartite response regulators"/>
    <property type="match status" value="1"/>
</dbReference>
<dbReference type="CDD" id="cd15831">
    <property type="entry name" value="BTAD"/>
    <property type="match status" value="1"/>
</dbReference>
<dbReference type="InterPro" id="IPR011623">
    <property type="entry name" value="7TMR_DISM_rcpt_extracell_dom1"/>
</dbReference>
<dbReference type="InterPro" id="IPR016032">
    <property type="entry name" value="Sig_transdc_resp-reg_C-effctor"/>
</dbReference>
<comment type="caution">
    <text evidence="3">The sequence shown here is derived from an EMBL/GenBank/DDBJ whole genome shotgun (WGS) entry which is preliminary data.</text>
</comment>
<keyword evidence="4" id="KW-1185">Reference proteome</keyword>
<dbReference type="GO" id="GO:0003677">
    <property type="term" value="F:DNA binding"/>
    <property type="evidence" value="ECO:0007669"/>
    <property type="project" value="InterPro"/>
</dbReference>
<gene>
    <name evidence="3" type="ORF">LPTSP1_03230</name>
</gene>
<accession>A0A2P2CY63</accession>
<reference evidence="3 4" key="1">
    <citation type="submission" date="2018-02" db="EMBL/GenBank/DDBJ databases">
        <title>Novel Leptospira species isolated from soil and water in Japan.</title>
        <authorList>
            <person name="Nakao R."/>
            <person name="Masuzawa T."/>
        </authorList>
    </citation>
    <scope>NUCLEOTIDE SEQUENCE [LARGE SCALE GENOMIC DNA]</scope>
    <source>
        <strain evidence="3 4">E8</strain>
    </source>
</reference>
<dbReference type="InterPro" id="IPR051677">
    <property type="entry name" value="AfsR-DnrI-RedD_regulator"/>
</dbReference>
<feature type="transmembrane region" description="Helical" evidence="1">
    <location>
        <begin position="178"/>
        <end position="197"/>
    </location>
</feature>
<dbReference type="InterPro" id="IPR011990">
    <property type="entry name" value="TPR-like_helical_dom_sf"/>
</dbReference>
<keyword evidence="1" id="KW-0472">Membrane</keyword>
<dbReference type="InterPro" id="IPR036388">
    <property type="entry name" value="WH-like_DNA-bd_sf"/>
</dbReference>
<sequence>MDMTYYQLSCYLVVTVLVYRTIHNLVLYFRNRKQAYLLYFALLQVAYGGYLFCFIQTINVENPEKALIWERMENATAAIFATFIALFVNSYKKLFSRDFVLLYVFMNLILAGILLQDPNAYTMSVAHPKHFPSLGIVIYETDQPTIMQFIFLSGILMIVWTVIKVMNQFRKNRFRNHFLFYGLVLFFASLIADILVASDLLGIPYTSHFSFLILMFCVDSFLTVNKSEREVRMEFKESVSRWLSKPEASSFVAQAKSVSVEGSESKSLKEKSRNPKKLSVRALGPLELDLDGKKIPAGEYSSKKKLLKLIKLLLVRFGKGVHKEELLENLWPGMSEKNALNSLHALLFRLRKILGNPESVVFAEDRLFFHPDLVEADFVEFERKFEAAGKLLRNKKEEEAVQSYREAQELYTGDFFEFDLYFPESELKREYLRKNLIEIYRILCEYSQKAGDANSLLSDSESWIRLDDLDERAWRFHFESLQSLDRKNEALRKFEDMKKILKKELGVEPDQETVSLIEKIRVTSPVS</sequence>
<dbReference type="Pfam" id="PF07695">
    <property type="entry name" value="7TMR-DISM_7TM"/>
    <property type="match status" value="1"/>
</dbReference>
<evidence type="ECO:0000313" key="4">
    <source>
        <dbReference type="Proteomes" id="UP000245076"/>
    </source>
</evidence>
<dbReference type="Gene3D" id="1.25.40.10">
    <property type="entry name" value="Tetratricopeptide repeat domain"/>
    <property type="match status" value="1"/>
</dbReference>
<feature type="domain" description="Bacterial transcriptional activator" evidence="2">
    <location>
        <begin position="376"/>
        <end position="521"/>
    </location>
</feature>
<feature type="transmembrane region" description="Helical" evidence="1">
    <location>
        <begin position="36"/>
        <end position="55"/>
    </location>
</feature>
<dbReference type="Proteomes" id="UP000245076">
    <property type="component" value="Unassembled WGS sequence"/>
</dbReference>
<organism evidence="3 4">
    <name type="scientific">Leptospira johnsonii</name>
    <dbReference type="NCBI Taxonomy" id="1917820"/>
    <lineage>
        <taxon>Bacteria</taxon>
        <taxon>Pseudomonadati</taxon>
        <taxon>Spirochaetota</taxon>
        <taxon>Spirochaetia</taxon>
        <taxon>Leptospirales</taxon>
        <taxon>Leptospiraceae</taxon>
        <taxon>Leptospira</taxon>
    </lineage>
</organism>
<evidence type="ECO:0000256" key="1">
    <source>
        <dbReference type="SAM" id="Phobius"/>
    </source>
</evidence>
<keyword evidence="1" id="KW-1133">Transmembrane helix</keyword>
<feature type="transmembrane region" description="Helical" evidence="1">
    <location>
        <begin position="146"/>
        <end position="166"/>
    </location>
</feature>
<feature type="transmembrane region" description="Helical" evidence="1">
    <location>
        <begin position="75"/>
        <end position="91"/>
    </location>
</feature>
<feature type="transmembrane region" description="Helical" evidence="1">
    <location>
        <begin position="203"/>
        <end position="224"/>
    </location>
</feature>
<dbReference type="PANTHER" id="PTHR35807">
    <property type="entry name" value="TRANSCRIPTIONAL REGULATOR REDD-RELATED"/>
    <property type="match status" value="1"/>
</dbReference>
<dbReference type="SUPFAM" id="SSF48452">
    <property type="entry name" value="TPR-like"/>
    <property type="match status" value="1"/>
</dbReference>
<dbReference type="Pfam" id="PF03704">
    <property type="entry name" value="BTAD"/>
    <property type="match status" value="1"/>
</dbReference>
<dbReference type="EMBL" id="BFAY01000005">
    <property type="protein sequence ID" value="GBF37343.1"/>
    <property type="molecule type" value="Genomic_DNA"/>
</dbReference>
<dbReference type="Gene3D" id="1.10.10.10">
    <property type="entry name" value="Winged helix-like DNA-binding domain superfamily/Winged helix DNA-binding domain"/>
    <property type="match status" value="1"/>
</dbReference>
<dbReference type="AlphaFoldDB" id="A0A2P2CY63"/>
<feature type="transmembrane region" description="Helical" evidence="1">
    <location>
        <begin position="98"/>
        <end position="115"/>
    </location>
</feature>